<gene>
    <name evidence="2" type="ORF">HK100_004638</name>
</gene>
<dbReference type="PANTHER" id="PTHR47932">
    <property type="entry name" value="ATPASE EXPRESSION PROTEIN 3"/>
    <property type="match status" value="1"/>
</dbReference>
<name>A0AAD5SY52_9FUNG</name>
<dbReference type="PANTHER" id="PTHR47932:SF44">
    <property type="entry name" value="MIOREX COMPLEX COMPONENT 1"/>
    <property type="match status" value="1"/>
</dbReference>
<sequence length="972" mass="109158">MIPFRSVSRHYAHDSNQAFESPTANKPRASTTIALSDLGNVESIALLKSSRSKIDSTANNHIGDSSLPTINSISINCDEFIDILERAANGDYANMERYSILYSYFVLRNADRHIPLHSMQILLQITAGHINVPPGEFSIFAKTTTSASTKDFPSAPSPNSNSVFGSNNVPRWTNLIEKHGKFHFLPPQSMRKMGYTTSYSQLLLKRNSKFLLDFCLDVASIIELDIYRIHQPKTEQAAFANQRLLLTAPSIHALLSLHALVGNIHSAFFLFQTLADRDEISRESYWLMMIASLRARRGVASLHAAEVWYQALTRDASVVSPGIRVLRTRVVETLRTELISASELENAVDAAMAALLEYERTTVRAADVSVYAFLMERLTRMFRYDDVQTLFRRIIVWLRDSFGGYGDERINDSVRIWNACILSHQNVGNKKMTYLVGEAESGVKKAEELVSMMVERSIELDVGTFYSLMEVYVSFGDIISAGRQCEEAIHRGFHLSLRMWHILLLSLLKRNDIEAFDSHIKFIKQNQGKSITIATLNSDALFHALYLKRMSSFTSYSSSGRLKDADDTYSATLKTARSSLSAGLYPRGSTYKILMNIMIQHGQYLHAIKVFDQMQESDAVGENIAAWNCLLNARIKNLRYCENMRCEFDMIVDDVIETGMKRAGILPTVDTYNVILSALVSLENVELVFYVLKNFDFQPNIVTYTILLKFLSPNLIVDDIKKLLNSTRFASNSSTSTQTNTIETSISVSTQTTKPLDCIFFTTLFTILSSSTGRQKTTTASVLHNEQRNESVSTIQDSNHNFEIMQQLFLTLVSKKILIPDAITINSLIAAHLRRNEPLRAMKLYTEIMVQQLGLAPTIHTFTCLISALSSTISPYAAAAMAARTAATVQTIPVINSAGVVIWVRRDPMALYWAMRQECGIRADTIVFRALVQCVQTGRNKKLAREVVEEMERVGIGRDSLVYLKAKRIADG</sequence>
<evidence type="ECO:0000313" key="3">
    <source>
        <dbReference type="Proteomes" id="UP001211907"/>
    </source>
</evidence>
<dbReference type="Pfam" id="PF01535">
    <property type="entry name" value="PPR"/>
    <property type="match status" value="1"/>
</dbReference>
<proteinExistence type="predicted"/>
<dbReference type="EMBL" id="JADGJH010002255">
    <property type="protein sequence ID" value="KAJ3100893.1"/>
    <property type="molecule type" value="Genomic_DNA"/>
</dbReference>
<evidence type="ECO:0008006" key="4">
    <source>
        <dbReference type="Google" id="ProtNLM"/>
    </source>
</evidence>
<dbReference type="NCBIfam" id="TIGR00756">
    <property type="entry name" value="PPR"/>
    <property type="match status" value="1"/>
</dbReference>
<evidence type="ECO:0000313" key="2">
    <source>
        <dbReference type="EMBL" id="KAJ3100893.1"/>
    </source>
</evidence>
<keyword evidence="1" id="KW-0677">Repeat</keyword>
<accession>A0AAD5SY52</accession>
<dbReference type="Pfam" id="PF13812">
    <property type="entry name" value="PPR_3"/>
    <property type="match status" value="2"/>
</dbReference>
<comment type="caution">
    <text evidence="2">The sequence shown here is derived from an EMBL/GenBank/DDBJ whole genome shotgun (WGS) entry which is preliminary data.</text>
</comment>
<dbReference type="AlphaFoldDB" id="A0AAD5SY52"/>
<dbReference type="Pfam" id="PF13041">
    <property type="entry name" value="PPR_2"/>
    <property type="match status" value="1"/>
</dbReference>
<evidence type="ECO:0000256" key="1">
    <source>
        <dbReference type="ARBA" id="ARBA00022737"/>
    </source>
</evidence>
<dbReference type="InterPro" id="IPR002885">
    <property type="entry name" value="PPR_rpt"/>
</dbReference>
<dbReference type="InterPro" id="IPR011990">
    <property type="entry name" value="TPR-like_helical_dom_sf"/>
</dbReference>
<dbReference type="Proteomes" id="UP001211907">
    <property type="component" value="Unassembled WGS sequence"/>
</dbReference>
<keyword evidence="3" id="KW-1185">Reference proteome</keyword>
<reference evidence="2" key="1">
    <citation type="submission" date="2020-05" db="EMBL/GenBank/DDBJ databases">
        <title>Phylogenomic resolution of chytrid fungi.</title>
        <authorList>
            <person name="Stajich J.E."/>
            <person name="Amses K."/>
            <person name="Simmons R."/>
            <person name="Seto K."/>
            <person name="Myers J."/>
            <person name="Bonds A."/>
            <person name="Quandt C.A."/>
            <person name="Barry K."/>
            <person name="Liu P."/>
            <person name="Grigoriev I."/>
            <person name="Longcore J.E."/>
            <person name="James T.Y."/>
        </authorList>
    </citation>
    <scope>NUCLEOTIDE SEQUENCE</scope>
    <source>
        <strain evidence="2">JEL0513</strain>
    </source>
</reference>
<protein>
    <recommendedName>
        <fullName evidence="4">Pentatricopeptide repeat-containing protein</fullName>
    </recommendedName>
</protein>
<dbReference type="Gene3D" id="1.25.40.10">
    <property type="entry name" value="Tetratricopeptide repeat domain"/>
    <property type="match status" value="3"/>
</dbReference>
<organism evidence="2 3">
    <name type="scientific">Physocladia obscura</name>
    <dbReference type="NCBI Taxonomy" id="109957"/>
    <lineage>
        <taxon>Eukaryota</taxon>
        <taxon>Fungi</taxon>
        <taxon>Fungi incertae sedis</taxon>
        <taxon>Chytridiomycota</taxon>
        <taxon>Chytridiomycota incertae sedis</taxon>
        <taxon>Chytridiomycetes</taxon>
        <taxon>Chytridiales</taxon>
        <taxon>Chytriomycetaceae</taxon>
        <taxon>Physocladia</taxon>
    </lineage>
</organism>